<evidence type="ECO:0000313" key="2">
    <source>
        <dbReference type="EMBL" id="MBT1710902.1"/>
    </source>
</evidence>
<dbReference type="RefSeq" id="WP_254086476.1">
    <property type="nucleotide sequence ID" value="NZ_JAHESE010000027.1"/>
</dbReference>
<gene>
    <name evidence="2" type="ORF">KK062_21850</name>
</gene>
<organism evidence="2 3">
    <name type="scientific">Dawidia cretensis</name>
    <dbReference type="NCBI Taxonomy" id="2782350"/>
    <lineage>
        <taxon>Bacteria</taxon>
        <taxon>Pseudomonadati</taxon>
        <taxon>Bacteroidota</taxon>
        <taxon>Cytophagia</taxon>
        <taxon>Cytophagales</taxon>
        <taxon>Chryseotaleaceae</taxon>
        <taxon>Dawidia</taxon>
    </lineage>
</organism>
<sequence>MENIVAKPSTFSVGLKWGLISTLIHVIVFLTTSLVGIDPFDQKMAFLNIPLSIAILILAHKAFKDGGDGFMTYGQGIAIAFWISLFGVVIGGLFTFVYTNFVDTALMETYYQKQMDAMSEKKMSDQQIEMAITWTKKLFWPIYVFFGIFFGVLLGLIVTIFTHKKNPEPTF</sequence>
<feature type="transmembrane region" description="Helical" evidence="1">
    <location>
        <begin position="17"/>
        <end position="37"/>
    </location>
</feature>
<protein>
    <submittedName>
        <fullName evidence="2">DUF4199 family protein</fullName>
    </submittedName>
</protein>
<dbReference type="Proteomes" id="UP001319080">
    <property type="component" value="Unassembled WGS sequence"/>
</dbReference>
<name>A0AAP2E3M5_9BACT</name>
<dbReference type="InterPro" id="IPR025250">
    <property type="entry name" value="DUF4199"/>
</dbReference>
<feature type="transmembrane region" description="Helical" evidence="1">
    <location>
        <begin position="75"/>
        <end position="98"/>
    </location>
</feature>
<comment type="caution">
    <text evidence="2">The sequence shown here is derived from an EMBL/GenBank/DDBJ whole genome shotgun (WGS) entry which is preliminary data.</text>
</comment>
<reference evidence="2 3" key="1">
    <citation type="submission" date="2021-05" db="EMBL/GenBank/DDBJ databases">
        <title>A Polyphasic approach of four new species of the genus Ohtaekwangia: Ohtaekwangia histidinii sp. nov., Ohtaekwangia cretensis sp. nov., Ohtaekwangia indiensis sp. nov., Ohtaekwangia reichenbachii sp. nov. from diverse environment.</title>
        <authorList>
            <person name="Octaviana S."/>
        </authorList>
    </citation>
    <scope>NUCLEOTIDE SEQUENCE [LARGE SCALE GENOMIC DNA]</scope>
    <source>
        <strain evidence="2 3">PWU5</strain>
    </source>
</reference>
<dbReference type="Pfam" id="PF13858">
    <property type="entry name" value="DUF4199"/>
    <property type="match status" value="1"/>
</dbReference>
<keyword evidence="1" id="KW-1133">Transmembrane helix</keyword>
<dbReference type="AlphaFoldDB" id="A0AAP2E3M5"/>
<proteinExistence type="predicted"/>
<keyword evidence="1" id="KW-0472">Membrane</keyword>
<feature type="transmembrane region" description="Helical" evidence="1">
    <location>
        <begin position="44"/>
        <end position="63"/>
    </location>
</feature>
<dbReference type="EMBL" id="JAHESE010000027">
    <property type="protein sequence ID" value="MBT1710902.1"/>
    <property type="molecule type" value="Genomic_DNA"/>
</dbReference>
<accession>A0AAP2E3M5</accession>
<feature type="transmembrane region" description="Helical" evidence="1">
    <location>
        <begin position="138"/>
        <end position="161"/>
    </location>
</feature>
<evidence type="ECO:0000313" key="3">
    <source>
        <dbReference type="Proteomes" id="UP001319080"/>
    </source>
</evidence>
<evidence type="ECO:0000256" key="1">
    <source>
        <dbReference type="SAM" id="Phobius"/>
    </source>
</evidence>
<keyword evidence="3" id="KW-1185">Reference proteome</keyword>
<keyword evidence="1" id="KW-0812">Transmembrane</keyword>